<dbReference type="AlphaFoldDB" id="A0A068WAU3"/>
<name>A0A068WAU3_ECHGR</name>
<reference evidence="1 2" key="1">
    <citation type="journal article" date="2013" name="Nature">
        <title>The genomes of four tapeworm species reveal adaptations to parasitism.</title>
        <authorList>
            <person name="Tsai I.J."/>
            <person name="Zarowiecki M."/>
            <person name="Holroyd N."/>
            <person name="Garciarrubio A."/>
            <person name="Sanchez-Flores A."/>
            <person name="Brooks K.L."/>
            <person name="Tracey A."/>
            <person name="Bobes R.J."/>
            <person name="Fragoso G."/>
            <person name="Sciutto E."/>
            <person name="Aslett M."/>
            <person name="Beasley H."/>
            <person name="Bennett H.M."/>
            <person name="Cai J."/>
            <person name="Camicia F."/>
            <person name="Clark R."/>
            <person name="Cucher M."/>
            <person name="De Silva N."/>
            <person name="Day T.A."/>
            <person name="Deplazes P."/>
            <person name="Estrada K."/>
            <person name="Fernandez C."/>
            <person name="Holland P.W."/>
            <person name="Hou J."/>
            <person name="Hu S."/>
            <person name="Huckvale T."/>
            <person name="Hung S.S."/>
            <person name="Kamenetzky L."/>
            <person name="Keane J.A."/>
            <person name="Kiss F."/>
            <person name="Koziol U."/>
            <person name="Lambert O."/>
            <person name="Liu K."/>
            <person name="Luo X."/>
            <person name="Luo Y."/>
            <person name="Macchiaroli N."/>
            <person name="Nichol S."/>
            <person name="Paps J."/>
            <person name="Parkinson J."/>
            <person name="Pouchkina-Stantcheva N."/>
            <person name="Riddiford N."/>
            <person name="Rosenzvit M."/>
            <person name="Salinas G."/>
            <person name="Wasmuth J.D."/>
            <person name="Zamanian M."/>
            <person name="Zheng Y."/>
            <person name="Cai X."/>
            <person name="Soberon X."/>
            <person name="Olson P.D."/>
            <person name="Laclette J.P."/>
            <person name="Brehm K."/>
            <person name="Berriman M."/>
            <person name="Garciarrubio A."/>
            <person name="Bobes R.J."/>
            <person name="Fragoso G."/>
            <person name="Sanchez-Flores A."/>
            <person name="Estrada K."/>
            <person name="Cevallos M.A."/>
            <person name="Morett E."/>
            <person name="Gonzalez V."/>
            <person name="Portillo T."/>
            <person name="Ochoa-Leyva A."/>
            <person name="Jose M.V."/>
            <person name="Sciutto E."/>
            <person name="Landa A."/>
            <person name="Jimenez L."/>
            <person name="Valdes V."/>
            <person name="Carrero J.C."/>
            <person name="Larralde C."/>
            <person name="Morales-Montor J."/>
            <person name="Limon-Lason J."/>
            <person name="Soberon X."/>
            <person name="Laclette J.P."/>
        </authorList>
    </citation>
    <scope>NUCLEOTIDE SEQUENCE [LARGE SCALE GENOMIC DNA]</scope>
</reference>
<evidence type="ECO:0000313" key="1">
    <source>
        <dbReference type="EMBL" id="CDS17198.1"/>
    </source>
</evidence>
<evidence type="ECO:0000313" key="3">
    <source>
        <dbReference type="WBParaSite" id="EgrG_000993400"/>
    </source>
</evidence>
<reference evidence="3" key="3">
    <citation type="submission" date="2020-10" db="UniProtKB">
        <authorList>
            <consortium name="WormBaseParasite"/>
        </authorList>
    </citation>
    <scope>IDENTIFICATION</scope>
</reference>
<proteinExistence type="predicted"/>
<protein>
    <submittedName>
        <fullName evidence="1 3">Expressed protein</fullName>
    </submittedName>
</protein>
<reference evidence="1" key="2">
    <citation type="submission" date="2014-06" db="EMBL/GenBank/DDBJ databases">
        <authorList>
            <person name="Aslett M."/>
        </authorList>
    </citation>
    <scope>NUCLEOTIDE SEQUENCE</scope>
</reference>
<organism evidence="1">
    <name type="scientific">Echinococcus granulosus</name>
    <name type="common">Hydatid tapeworm</name>
    <dbReference type="NCBI Taxonomy" id="6210"/>
    <lineage>
        <taxon>Eukaryota</taxon>
        <taxon>Metazoa</taxon>
        <taxon>Spiralia</taxon>
        <taxon>Lophotrochozoa</taxon>
        <taxon>Platyhelminthes</taxon>
        <taxon>Cestoda</taxon>
        <taxon>Eucestoda</taxon>
        <taxon>Cyclophyllidea</taxon>
        <taxon>Taeniidae</taxon>
        <taxon>Echinococcus</taxon>
        <taxon>Echinococcus granulosus group</taxon>
    </lineage>
</organism>
<accession>A0A068WAU3</accession>
<gene>
    <name evidence="1" type="ORF">EgrG_000993400</name>
</gene>
<sequence>MVDGNTCARDYPSITSIWVRSYSNALQHTVATPPTSQFLTYTPSLKMQKRRTAGCQGDYLRPQMAQNRGPSIPRLTEWSIRKGFLLPSDKAPDGRICRSSYRYEEPLLRRFSRPKECRKSSEGGGGKYPTSAFLMCKSPNCTCPTTAPIFLEKYDQD</sequence>
<evidence type="ECO:0000313" key="2">
    <source>
        <dbReference type="Proteomes" id="UP000492820"/>
    </source>
</evidence>
<dbReference type="EMBL" id="LK028577">
    <property type="protein sequence ID" value="CDS17198.1"/>
    <property type="molecule type" value="Genomic_DNA"/>
</dbReference>
<dbReference type="Proteomes" id="UP000492820">
    <property type="component" value="Unassembled WGS sequence"/>
</dbReference>
<dbReference type="WBParaSite" id="EgrG_000993400">
    <property type="protein sequence ID" value="EgrG_000993400"/>
    <property type="gene ID" value="EgrG_000993400"/>
</dbReference>